<organism evidence="3 4">
    <name type="scientific">Glycomyces harbinensis</name>
    <dbReference type="NCBI Taxonomy" id="58114"/>
    <lineage>
        <taxon>Bacteria</taxon>
        <taxon>Bacillati</taxon>
        <taxon>Actinomycetota</taxon>
        <taxon>Actinomycetes</taxon>
        <taxon>Glycomycetales</taxon>
        <taxon>Glycomycetaceae</taxon>
        <taxon>Glycomyces</taxon>
    </lineage>
</organism>
<protein>
    <submittedName>
        <fullName evidence="3">NACHT domain-containing protein</fullName>
    </submittedName>
</protein>
<name>A0A1G6XRJ2_9ACTN</name>
<feature type="transmembrane region" description="Helical" evidence="1">
    <location>
        <begin position="7"/>
        <end position="26"/>
    </location>
</feature>
<keyword evidence="1" id="KW-0812">Transmembrane</keyword>
<feature type="domain" description="NACHT" evidence="2">
    <location>
        <begin position="156"/>
        <end position="281"/>
    </location>
</feature>
<evidence type="ECO:0000256" key="1">
    <source>
        <dbReference type="SAM" id="Phobius"/>
    </source>
</evidence>
<dbReference type="EMBL" id="FNAD01000007">
    <property type="protein sequence ID" value="SDD80373.1"/>
    <property type="molecule type" value="Genomic_DNA"/>
</dbReference>
<dbReference type="OrthoDB" id="135105at2"/>
<evidence type="ECO:0000259" key="2">
    <source>
        <dbReference type="PROSITE" id="PS50837"/>
    </source>
</evidence>
<dbReference type="STRING" id="58114.SAMN05216270_107290"/>
<keyword evidence="4" id="KW-1185">Reference proteome</keyword>
<dbReference type="InterPro" id="IPR027417">
    <property type="entry name" value="P-loop_NTPase"/>
</dbReference>
<gene>
    <name evidence="3" type="ORF">SAMN05216270_107290</name>
</gene>
<dbReference type="RefSeq" id="WP_091035925.1">
    <property type="nucleotide sequence ID" value="NZ_FNAD01000007.1"/>
</dbReference>
<keyword evidence="1" id="KW-0472">Membrane</keyword>
<sequence length="322" mass="35523">MSATGKTLAGLCGVAGVPLAGLVAWNQLAEPWIAGLLLVLYECVVFMAATAASATQDVVRRRIEQLANFLDLALGRKMSRYTRVYLKWVAERNSYINTKDLTHTPGYLPELDGIYVDVGLVLGSESSRVGGLLPYEPIDRSGRQSIGVFVNNPQRSVCAIIGAPGSGKSTLLRHTALHIARRGKRQCRRIPVVVLLRDHALSIASENNTTLAQLIRNSVGELDIKEPAGWWEEQLRQGNCVVMLDGLDEVARRKDRVAVSWWIEDQISKHSRNDFVVSSRPQGYWTAKIPQATVLQMLPLRTGFKFVGDRTGCPVQGFGFAR</sequence>
<dbReference type="SUPFAM" id="SSF52540">
    <property type="entry name" value="P-loop containing nucleoside triphosphate hydrolases"/>
    <property type="match status" value="1"/>
</dbReference>
<dbReference type="Proteomes" id="UP000198949">
    <property type="component" value="Unassembled WGS sequence"/>
</dbReference>
<dbReference type="AlphaFoldDB" id="A0A1G6XRJ2"/>
<feature type="transmembrane region" description="Helical" evidence="1">
    <location>
        <begin position="32"/>
        <end position="52"/>
    </location>
</feature>
<keyword evidence="1" id="KW-1133">Transmembrane helix</keyword>
<evidence type="ECO:0000313" key="4">
    <source>
        <dbReference type="Proteomes" id="UP000198949"/>
    </source>
</evidence>
<dbReference type="PROSITE" id="PS50837">
    <property type="entry name" value="NACHT"/>
    <property type="match status" value="1"/>
</dbReference>
<proteinExistence type="predicted"/>
<reference evidence="4" key="1">
    <citation type="submission" date="2016-10" db="EMBL/GenBank/DDBJ databases">
        <authorList>
            <person name="Varghese N."/>
            <person name="Submissions S."/>
        </authorList>
    </citation>
    <scope>NUCLEOTIDE SEQUENCE [LARGE SCALE GENOMIC DNA]</scope>
    <source>
        <strain evidence="4">CGMCC 4.3516</strain>
    </source>
</reference>
<accession>A0A1G6XRJ2</accession>
<evidence type="ECO:0000313" key="3">
    <source>
        <dbReference type="EMBL" id="SDD80373.1"/>
    </source>
</evidence>
<dbReference type="InterPro" id="IPR007111">
    <property type="entry name" value="NACHT_NTPase"/>
</dbReference>
<dbReference type="Gene3D" id="3.40.50.300">
    <property type="entry name" value="P-loop containing nucleotide triphosphate hydrolases"/>
    <property type="match status" value="1"/>
</dbReference>
<dbReference type="Pfam" id="PF05729">
    <property type="entry name" value="NACHT"/>
    <property type="match status" value="1"/>
</dbReference>